<protein>
    <submittedName>
        <fullName evidence="5">FAD/NAD-binding domain-containing protein</fullName>
    </submittedName>
</protein>
<evidence type="ECO:0000259" key="4">
    <source>
        <dbReference type="Pfam" id="PF01494"/>
    </source>
</evidence>
<dbReference type="InterPro" id="IPR036188">
    <property type="entry name" value="FAD/NAD-bd_sf"/>
</dbReference>
<name>A0A0H2RI19_9AGAM</name>
<dbReference type="InterPro" id="IPR051104">
    <property type="entry name" value="FAD_monoxygenase"/>
</dbReference>
<evidence type="ECO:0000313" key="5">
    <source>
        <dbReference type="EMBL" id="KLO11287.1"/>
    </source>
</evidence>
<evidence type="ECO:0000256" key="2">
    <source>
        <dbReference type="ARBA" id="ARBA00022827"/>
    </source>
</evidence>
<evidence type="ECO:0000256" key="1">
    <source>
        <dbReference type="ARBA" id="ARBA00022630"/>
    </source>
</evidence>
<dbReference type="SUPFAM" id="SSF51905">
    <property type="entry name" value="FAD/NAD(P)-binding domain"/>
    <property type="match status" value="1"/>
</dbReference>
<organism evidence="5 6">
    <name type="scientific">Schizopora paradoxa</name>
    <dbReference type="NCBI Taxonomy" id="27342"/>
    <lineage>
        <taxon>Eukaryota</taxon>
        <taxon>Fungi</taxon>
        <taxon>Dikarya</taxon>
        <taxon>Basidiomycota</taxon>
        <taxon>Agaricomycotina</taxon>
        <taxon>Agaricomycetes</taxon>
        <taxon>Hymenochaetales</taxon>
        <taxon>Schizoporaceae</taxon>
        <taxon>Schizopora</taxon>
    </lineage>
</organism>
<accession>A0A0H2RI19</accession>
<keyword evidence="2" id="KW-0274">FAD</keyword>
<dbReference type="AlphaFoldDB" id="A0A0H2RI19"/>
<sequence length="451" mass="49936">MPGKTLRIAICGGGIGGLTLALVLQKFSKKDIKVDLYEAKDKFAEIGAGLNVWKRTWCIIQVLGLEKSMGEMAVHPPVEEPTPSFTFRRSDLPEGYEFHQIVSPYGTASMHRADMLKVLTDNLSEDIGTHFEKRLVSYVQDGSGIVTVSFADGTTAEADILVGADGLKSVTREVFYEHLANDAKGRDESEAQHLQKFIQPTWTGMYAYRTLVDSEKLLKIAPDNQAPKKAFLHFGKSGYVVAYPISKGRFVNFVSLVTHPEKEGSRLEGPLVKEVPVDELKRYFEGWEPHMQQLLSCVESCSRWTVCQNRDIPYYASGHVALLGDAAHAMAPSLGAGAGQAMEDAYVLGRLLAHDNVTVENVRNALDIYDIVRKPIASKVADLSRMCGNSYNFHYVPDSIKEAGVEVESPEGLKLLCDFIYSAWSFNWTGTPEDEWAQAEKMLNSAHGMMS</sequence>
<feature type="domain" description="FAD-binding" evidence="4">
    <location>
        <begin position="7"/>
        <end position="383"/>
    </location>
</feature>
<reference evidence="5 6" key="1">
    <citation type="submission" date="2015-04" db="EMBL/GenBank/DDBJ databases">
        <title>Complete genome sequence of Schizopora paradoxa KUC8140, a cosmopolitan wood degrader in East Asia.</title>
        <authorList>
            <consortium name="DOE Joint Genome Institute"/>
            <person name="Min B."/>
            <person name="Park H."/>
            <person name="Jang Y."/>
            <person name="Kim J.-J."/>
            <person name="Kim K.H."/>
            <person name="Pangilinan J."/>
            <person name="Lipzen A."/>
            <person name="Riley R."/>
            <person name="Grigoriev I.V."/>
            <person name="Spatafora J.W."/>
            <person name="Choi I.-G."/>
        </authorList>
    </citation>
    <scope>NUCLEOTIDE SEQUENCE [LARGE SCALE GENOMIC DNA]</scope>
    <source>
        <strain evidence="5 6">KUC8140</strain>
    </source>
</reference>
<keyword evidence="1" id="KW-0285">Flavoprotein</keyword>
<dbReference type="GO" id="GO:0016491">
    <property type="term" value="F:oxidoreductase activity"/>
    <property type="evidence" value="ECO:0007669"/>
    <property type="project" value="UniProtKB-KW"/>
</dbReference>
<keyword evidence="3" id="KW-0560">Oxidoreductase</keyword>
<dbReference type="PANTHER" id="PTHR46720:SF3">
    <property type="entry name" value="FAD-BINDING DOMAIN-CONTAINING PROTEIN-RELATED"/>
    <property type="match status" value="1"/>
</dbReference>
<dbReference type="InParanoid" id="A0A0H2RI19"/>
<dbReference type="PRINTS" id="PR00420">
    <property type="entry name" value="RNGMNOXGNASE"/>
</dbReference>
<dbReference type="InterPro" id="IPR002938">
    <property type="entry name" value="FAD-bd"/>
</dbReference>
<dbReference type="Gene3D" id="3.50.50.60">
    <property type="entry name" value="FAD/NAD(P)-binding domain"/>
    <property type="match status" value="1"/>
</dbReference>
<dbReference type="GO" id="GO:0044550">
    <property type="term" value="P:secondary metabolite biosynthetic process"/>
    <property type="evidence" value="ECO:0007669"/>
    <property type="project" value="TreeGrafter"/>
</dbReference>
<dbReference type="GO" id="GO:0071949">
    <property type="term" value="F:FAD binding"/>
    <property type="evidence" value="ECO:0007669"/>
    <property type="project" value="InterPro"/>
</dbReference>
<dbReference type="EMBL" id="KQ086004">
    <property type="protein sequence ID" value="KLO11287.1"/>
    <property type="molecule type" value="Genomic_DNA"/>
</dbReference>
<dbReference type="OrthoDB" id="417877at2759"/>
<dbReference type="PANTHER" id="PTHR46720">
    <property type="entry name" value="HYDROXYLASE, PUTATIVE (AFU_ORTHOLOGUE AFUA_3G01460)-RELATED"/>
    <property type="match status" value="1"/>
</dbReference>
<dbReference type="SUPFAM" id="SSF54373">
    <property type="entry name" value="FAD-linked reductases, C-terminal domain"/>
    <property type="match status" value="1"/>
</dbReference>
<evidence type="ECO:0000313" key="6">
    <source>
        <dbReference type="Proteomes" id="UP000053477"/>
    </source>
</evidence>
<evidence type="ECO:0000256" key="3">
    <source>
        <dbReference type="ARBA" id="ARBA00023002"/>
    </source>
</evidence>
<dbReference type="Pfam" id="PF01494">
    <property type="entry name" value="FAD_binding_3"/>
    <property type="match status" value="1"/>
</dbReference>
<keyword evidence="6" id="KW-1185">Reference proteome</keyword>
<dbReference type="STRING" id="27342.A0A0H2RI19"/>
<proteinExistence type="predicted"/>
<dbReference type="Proteomes" id="UP000053477">
    <property type="component" value="Unassembled WGS sequence"/>
</dbReference>
<gene>
    <name evidence="5" type="ORF">SCHPADRAFT_479348</name>
</gene>